<sequence>MHTLTKARQALTGFRDPDPSTDQSNPQVKQRKKHTVPLTRSPFVDMTSNELKTALLDVTWSDLLLDLAMTTAFASLTDGVPILFPHAMATYATLFGIIWWTWASQVAYNVRFRQPDWFHRVMIFPQVFAFCALPAFVENFNITTVKTMLDENSTARISMTIGISRVVLLVQYLVVFGHAFQMQDRQLFPISNHTSFLVHIASLLFSSLCYFIAFAVVRLPSKTVSNEIAVFFLWYTPLVVEVLSHFLAISRFCGGRVNYNSNLILDRSSTVFVIFLGGGLDRVTNAFHAMAALVRAGNLRPVLDTSLDFVRQSNILMQRQGFPVNLTRSDYSPDLVHQFQTQQFSLAEQLPFINTMINLADQGNQNNHTAAFDMLLQMDIYVLTTIMDALHILPDYTPNRAYLEGYYEGLNGTVSNGTFNSLVQKTITGISNPVLWFYGAGGSVLVTLGLMGLIRQWPRDKYEWAQIGSRLLIGSLVIIIGIAGIGHDQNRARVADFQYEISGIWWLVQHSWALFPYALVLLFEQVIEAIFLHLAGRTFEDLQVPFLPKSRSRSPEYSRMQVNSESEIEPRDVGLSPKPYHSMDVEEREQVELEDLEKGRRPSQAPLPFSDTSVPEASASTKNT</sequence>
<dbReference type="PANTHER" id="PTHR42101:SF1">
    <property type="entry name" value="LOW TEMPERATURE REQUIREMENT A"/>
    <property type="match status" value="1"/>
</dbReference>
<name>A0A4S8MBH9_DENBC</name>
<accession>A0A4S8MBH9</accession>
<feature type="transmembrane region" description="Helical" evidence="2">
    <location>
        <begin position="117"/>
        <end position="137"/>
    </location>
</feature>
<feature type="transmembrane region" description="Helical" evidence="2">
    <location>
        <begin position="467"/>
        <end position="485"/>
    </location>
</feature>
<evidence type="ECO:0000256" key="1">
    <source>
        <dbReference type="SAM" id="MobiDB-lite"/>
    </source>
</evidence>
<gene>
    <name evidence="3" type="ORF">K435DRAFT_936902</name>
</gene>
<feature type="compositionally biased region" description="Polar residues" evidence="1">
    <location>
        <begin position="610"/>
        <end position="624"/>
    </location>
</feature>
<feature type="transmembrane region" description="Helical" evidence="2">
    <location>
        <begin position="229"/>
        <end position="248"/>
    </location>
</feature>
<keyword evidence="2" id="KW-1133">Transmembrane helix</keyword>
<evidence type="ECO:0000313" key="3">
    <source>
        <dbReference type="EMBL" id="THU99852.1"/>
    </source>
</evidence>
<dbReference type="OrthoDB" id="3243926at2759"/>
<feature type="compositionally biased region" description="Basic and acidic residues" evidence="1">
    <location>
        <begin position="581"/>
        <end position="600"/>
    </location>
</feature>
<reference evidence="3 4" key="1">
    <citation type="journal article" date="2019" name="Nat. Ecol. Evol.">
        <title>Megaphylogeny resolves global patterns of mushroom evolution.</title>
        <authorList>
            <person name="Varga T."/>
            <person name="Krizsan K."/>
            <person name="Foldi C."/>
            <person name="Dima B."/>
            <person name="Sanchez-Garcia M."/>
            <person name="Sanchez-Ramirez S."/>
            <person name="Szollosi G.J."/>
            <person name="Szarkandi J.G."/>
            <person name="Papp V."/>
            <person name="Albert L."/>
            <person name="Andreopoulos W."/>
            <person name="Angelini C."/>
            <person name="Antonin V."/>
            <person name="Barry K.W."/>
            <person name="Bougher N.L."/>
            <person name="Buchanan P."/>
            <person name="Buyck B."/>
            <person name="Bense V."/>
            <person name="Catcheside P."/>
            <person name="Chovatia M."/>
            <person name="Cooper J."/>
            <person name="Damon W."/>
            <person name="Desjardin D."/>
            <person name="Finy P."/>
            <person name="Geml J."/>
            <person name="Haridas S."/>
            <person name="Hughes K."/>
            <person name="Justo A."/>
            <person name="Karasinski D."/>
            <person name="Kautmanova I."/>
            <person name="Kiss B."/>
            <person name="Kocsube S."/>
            <person name="Kotiranta H."/>
            <person name="LaButti K.M."/>
            <person name="Lechner B.E."/>
            <person name="Liimatainen K."/>
            <person name="Lipzen A."/>
            <person name="Lukacs Z."/>
            <person name="Mihaltcheva S."/>
            <person name="Morgado L.N."/>
            <person name="Niskanen T."/>
            <person name="Noordeloos M.E."/>
            <person name="Ohm R.A."/>
            <person name="Ortiz-Santana B."/>
            <person name="Ovrebo C."/>
            <person name="Racz N."/>
            <person name="Riley R."/>
            <person name="Savchenko A."/>
            <person name="Shiryaev A."/>
            <person name="Soop K."/>
            <person name="Spirin V."/>
            <person name="Szebenyi C."/>
            <person name="Tomsovsky M."/>
            <person name="Tulloss R.E."/>
            <person name="Uehling J."/>
            <person name="Grigoriev I.V."/>
            <person name="Vagvolgyi C."/>
            <person name="Papp T."/>
            <person name="Martin F.M."/>
            <person name="Miettinen O."/>
            <person name="Hibbett D.S."/>
            <person name="Nagy L.G."/>
        </authorList>
    </citation>
    <scope>NUCLEOTIDE SEQUENCE [LARGE SCALE GENOMIC DNA]</scope>
    <source>
        <strain evidence="3 4">CBS 962.96</strain>
    </source>
</reference>
<evidence type="ECO:0000256" key="2">
    <source>
        <dbReference type="SAM" id="Phobius"/>
    </source>
</evidence>
<dbReference type="AlphaFoldDB" id="A0A4S8MBH9"/>
<feature type="transmembrane region" description="Helical" evidence="2">
    <location>
        <begin position="435"/>
        <end position="455"/>
    </location>
</feature>
<dbReference type="Proteomes" id="UP000297245">
    <property type="component" value="Unassembled WGS sequence"/>
</dbReference>
<keyword evidence="2" id="KW-0812">Transmembrane</keyword>
<dbReference type="EMBL" id="ML179113">
    <property type="protein sequence ID" value="THU99852.1"/>
    <property type="molecule type" value="Genomic_DNA"/>
</dbReference>
<feature type="transmembrane region" description="Helical" evidence="2">
    <location>
        <begin position="157"/>
        <end position="176"/>
    </location>
</feature>
<evidence type="ECO:0000313" key="4">
    <source>
        <dbReference type="Proteomes" id="UP000297245"/>
    </source>
</evidence>
<feature type="region of interest" description="Disordered" evidence="1">
    <location>
        <begin position="550"/>
        <end position="624"/>
    </location>
</feature>
<feature type="transmembrane region" description="Helical" evidence="2">
    <location>
        <begin position="505"/>
        <end position="523"/>
    </location>
</feature>
<keyword evidence="4" id="KW-1185">Reference proteome</keyword>
<keyword evidence="2" id="KW-0472">Membrane</keyword>
<feature type="region of interest" description="Disordered" evidence="1">
    <location>
        <begin position="12"/>
        <end position="35"/>
    </location>
</feature>
<dbReference type="PANTHER" id="PTHR42101">
    <property type="entry name" value="CHROMOSOME 16, WHOLE GENOME SHOTGUN SEQUENCE"/>
    <property type="match status" value="1"/>
</dbReference>
<organism evidence="3 4">
    <name type="scientific">Dendrothele bispora (strain CBS 962.96)</name>
    <dbReference type="NCBI Taxonomy" id="1314807"/>
    <lineage>
        <taxon>Eukaryota</taxon>
        <taxon>Fungi</taxon>
        <taxon>Dikarya</taxon>
        <taxon>Basidiomycota</taxon>
        <taxon>Agaricomycotina</taxon>
        <taxon>Agaricomycetes</taxon>
        <taxon>Agaricomycetidae</taxon>
        <taxon>Agaricales</taxon>
        <taxon>Agaricales incertae sedis</taxon>
        <taxon>Dendrothele</taxon>
    </lineage>
</organism>
<proteinExistence type="predicted"/>
<feature type="transmembrane region" description="Helical" evidence="2">
    <location>
        <begin position="82"/>
        <end position="102"/>
    </location>
</feature>
<feature type="transmembrane region" description="Helical" evidence="2">
    <location>
        <begin position="196"/>
        <end position="217"/>
    </location>
</feature>
<protein>
    <submittedName>
        <fullName evidence="3">Uncharacterized protein</fullName>
    </submittedName>
</protein>